<organism evidence="2 3">
    <name type="scientific">Planobispora longispora</name>
    <dbReference type="NCBI Taxonomy" id="28887"/>
    <lineage>
        <taxon>Bacteria</taxon>
        <taxon>Bacillati</taxon>
        <taxon>Actinomycetota</taxon>
        <taxon>Actinomycetes</taxon>
        <taxon>Streptosporangiales</taxon>
        <taxon>Streptosporangiaceae</taxon>
        <taxon>Planobispora</taxon>
    </lineage>
</organism>
<dbReference type="AlphaFoldDB" id="A0A8J3RQC0"/>
<keyword evidence="1" id="KW-0812">Transmembrane</keyword>
<keyword evidence="1" id="KW-1133">Transmembrane helix</keyword>
<name>A0A8J3RQC0_9ACTN</name>
<feature type="transmembrane region" description="Helical" evidence="1">
    <location>
        <begin position="100"/>
        <end position="118"/>
    </location>
</feature>
<accession>A0A8J3RQC0</accession>
<dbReference type="EMBL" id="BOOH01000038">
    <property type="protein sequence ID" value="GIH78261.1"/>
    <property type="molecule type" value="Genomic_DNA"/>
</dbReference>
<feature type="transmembrane region" description="Helical" evidence="1">
    <location>
        <begin position="72"/>
        <end position="94"/>
    </location>
</feature>
<comment type="caution">
    <text evidence="2">The sequence shown here is derived from an EMBL/GenBank/DDBJ whole genome shotgun (WGS) entry which is preliminary data.</text>
</comment>
<evidence type="ECO:0000256" key="1">
    <source>
        <dbReference type="SAM" id="Phobius"/>
    </source>
</evidence>
<dbReference type="Proteomes" id="UP000616724">
    <property type="component" value="Unassembled WGS sequence"/>
</dbReference>
<keyword evidence="3" id="KW-1185">Reference proteome</keyword>
<evidence type="ECO:0000313" key="3">
    <source>
        <dbReference type="Proteomes" id="UP000616724"/>
    </source>
</evidence>
<reference evidence="2 3" key="1">
    <citation type="submission" date="2021-01" db="EMBL/GenBank/DDBJ databases">
        <title>Whole genome shotgun sequence of Planobispora longispora NBRC 13918.</title>
        <authorList>
            <person name="Komaki H."/>
            <person name="Tamura T."/>
        </authorList>
    </citation>
    <scope>NUCLEOTIDE SEQUENCE [LARGE SCALE GENOMIC DNA]</scope>
    <source>
        <strain evidence="2 3">NBRC 13918</strain>
    </source>
</reference>
<gene>
    <name evidence="2" type="ORF">Plo01_46900</name>
</gene>
<sequence length="147" mass="15190">MSMMRLTWKDAVATAVAGVNVAVYAAFLQGADLPIIPGVRGVTATILVLGLVGGCALSAADELYSGEKTPARRLFTVVASLLGVTALVAGIIGLIAASEVALAVLFYATIALWFISTVRHTLGIPGAPPPSGRDVHEVIEPEQPARR</sequence>
<proteinExistence type="predicted"/>
<protein>
    <submittedName>
        <fullName evidence="2">Uncharacterized protein</fullName>
    </submittedName>
</protein>
<feature type="transmembrane region" description="Helical" evidence="1">
    <location>
        <begin position="41"/>
        <end position="60"/>
    </location>
</feature>
<keyword evidence="1" id="KW-0472">Membrane</keyword>
<evidence type="ECO:0000313" key="2">
    <source>
        <dbReference type="EMBL" id="GIH78261.1"/>
    </source>
</evidence>